<dbReference type="OMA" id="NPRSHCL"/>
<evidence type="ECO:0000256" key="5">
    <source>
        <dbReference type="ARBA" id="ARBA00020267"/>
    </source>
</evidence>
<sequence>MGSLRTEYHAIACNRVPNCVQWGKNGQIAIGTSNSVAITKISDDGMLPMSFVLSGHKDRVNCVRWIESSESDHGQVQDLDQELVSGSTDGALILWRGSVSEQLALSSVLSGHTGSVTAVDAIAIPTSSDSGFTRRTLIVSASTDSTVRIWERRERKEQGGTEGGGGGAEGELVFVEKQCISFGSGFAVDVAMTVISSGNVPLLAVGGDDCKVHLYTEINGVFTRVQSLSGHEDWIRGLDFTHDDDGDILLASCAQDCFIRVWRISASRLKAAQDTEIQLKKNTFTVFHQVSEQRYAVSLESVLAGHEQWIYAVHWQKPSRNGNGKYHQPLCLLSASMDKTMIIWRFDDQNAMWIDEVRVGEVGGNTLGLYGCQFSPDGEAILSHGYQGAFHLWTKEAPKASGEGQGPSSWSPSEVVSGHYSGVQDLAWNPDGNFLLSVGLDQTTRLHAVWRRDGKESWHEIARPQIHGYDMHCLAMIGPHSFVSGADEKVLRVFEAPTNFLNNLTKISGVDTSSVKALQETKNLAEGASVPALGLSNKAVYQGEGGMPSVDREIHHPSEQYTEIYFAPVALESPPTEDHLLQNTLWPETQKLYGHGNEIFSVAAHPSGNIIASACKAAKPEHAAIILWDTSSWQQRGQLMAHSLTVTQLAFSHDGCFLLGVSRDRTWSLFEEVQSADNPYRLIAHTDKKTSVHSRIIWACSWSHDSQFFATSSRDKKVIVWGKKTSVDEDQGDAGPLGQYGAMSKPLDVGDSATAIDFARQLTTNGSYILAVGVESGSISVHSWHPSQPTAWTCLVSLPKHSGHTMTVKRLSWRPTSRSQPGESSQNRFQLASCSSDGSVRIHMFDSLS</sequence>
<evidence type="ECO:0000256" key="2">
    <source>
        <dbReference type="ARBA" id="ARBA00004496"/>
    </source>
</evidence>
<evidence type="ECO:0000256" key="8">
    <source>
        <dbReference type="ARBA" id="ARBA00022694"/>
    </source>
</evidence>
<feature type="region of interest" description="Disordered" evidence="12">
    <location>
        <begin position="807"/>
        <end position="830"/>
    </location>
</feature>
<feature type="repeat" description="WD" evidence="11">
    <location>
        <begin position="416"/>
        <end position="446"/>
    </location>
</feature>
<reference evidence="13" key="2">
    <citation type="submission" date="2021-01" db="UniProtKB">
        <authorList>
            <consortium name="EnsemblMetazoa"/>
        </authorList>
    </citation>
    <scope>IDENTIFICATION</scope>
</reference>
<evidence type="ECO:0000256" key="11">
    <source>
        <dbReference type="PROSITE-ProRule" id="PRU00221"/>
    </source>
</evidence>
<name>A0A7M7P6E1_STRPU</name>
<dbReference type="OrthoDB" id="27911at2759"/>
<evidence type="ECO:0000256" key="7">
    <source>
        <dbReference type="ARBA" id="ARBA00022574"/>
    </source>
</evidence>
<dbReference type="KEGG" id="spu:763714"/>
<dbReference type="UniPathway" id="UPA00988"/>
<reference evidence="14" key="1">
    <citation type="submission" date="2015-02" db="EMBL/GenBank/DDBJ databases">
        <title>Genome sequencing for Strongylocentrotus purpuratus.</title>
        <authorList>
            <person name="Murali S."/>
            <person name="Liu Y."/>
            <person name="Vee V."/>
            <person name="English A."/>
            <person name="Wang M."/>
            <person name="Skinner E."/>
            <person name="Han Y."/>
            <person name="Muzny D.M."/>
            <person name="Worley K.C."/>
            <person name="Gibbs R.A."/>
        </authorList>
    </citation>
    <scope>NUCLEOTIDE SEQUENCE</scope>
</reference>
<feature type="repeat" description="WD" evidence="11">
    <location>
        <begin position="690"/>
        <end position="721"/>
    </location>
</feature>
<dbReference type="GeneID" id="763714"/>
<evidence type="ECO:0000256" key="1">
    <source>
        <dbReference type="ARBA" id="ARBA00004123"/>
    </source>
</evidence>
<keyword evidence="10" id="KW-0539">Nucleus</keyword>
<evidence type="ECO:0000256" key="10">
    <source>
        <dbReference type="ARBA" id="ARBA00023242"/>
    </source>
</evidence>
<dbReference type="GO" id="GO:0005634">
    <property type="term" value="C:nucleus"/>
    <property type="evidence" value="ECO:0007669"/>
    <property type="project" value="UniProtKB-SubCell"/>
</dbReference>
<dbReference type="InterPro" id="IPR001680">
    <property type="entry name" value="WD40_rpt"/>
</dbReference>
<dbReference type="GO" id="GO:0005737">
    <property type="term" value="C:cytoplasm"/>
    <property type="evidence" value="ECO:0007669"/>
    <property type="project" value="UniProtKB-SubCell"/>
</dbReference>
<evidence type="ECO:0000313" key="14">
    <source>
        <dbReference type="Proteomes" id="UP000007110"/>
    </source>
</evidence>
<evidence type="ECO:0000313" key="13">
    <source>
        <dbReference type="EnsemblMetazoa" id="XP_030846505"/>
    </source>
</evidence>
<dbReference type="PANTHER" id="PTHR44111:SF1">
    <property type="entry name" value="ELONGATOR COMPLEX PROTEIN 2"/>
    <property type="match status" value="1"/>
</dbReference>
<dbReference type="FunFam" id="2.130.10.10:FF:001709">
    <property type="entry name" value="Elongator complex protein 2"/>
    <property type="match status" value="1"/>
</dbReference>
<feature type="repeat" description="WD" evidence="11">
    <location>
        <begin position="137"/>
        <end position="151"/>
    </location>
</feature>
<evidence type="ECO:0000256" key="6">
    <source>
        <dbReference type="ARBA" id="ARBA00022490"/>
    </source>
</evidence>
<dbReference type="RefSeq" id="XP_030846505.1">
    <property type="nucleotide sequence ID" value="XM_030990645.1"/>
</dbReference>
<feature type="repeat" description="WD" evidence="11">
    <location>
        <begin position="228"/>
        <end position="272"/>
    </location>
</feature>
<dbReference type="PANTHER" id="PTHR44111">
    <property type="entry name" value="ELONGATOR COMPLEX PROTEIN 2"/>
    <property type="match status" value="1"/>
</dbReference>
<dbReference type="InterPro" id="IPR037289">
    <property type="entry name" value="Elp2"/>
</dbReference>
<dbReference type="EnsemblMetazoa" id="XM_030990645">
    <property type="protein sequence ID" value="XP_030846505"/>
    <property type="gene ID" value="LOC763714"/>
</dbReference>
<dbReference type="Proteomes" id="UP000007110">
    <property type="component" value="Unassembled WGS sequence"/>
</dbReference>
<dbReference type="InterPro" id="IPR036322">
    <property type="entry name" value="WD40_repeat_dom_sf"/>
</dbReference>
<dbReference type="FunCoup" id="A0A7M7P6E1">
    <property type="interactions" value="1794"/>
</dbReference>
<dbReference type="GO" id="GO:0033588">
    <property type="term" value="C:elongator holoenzyme complex"/>
    <property type="evidence" value="ECO:0000318"/>
    <property type="project" value="GO_Central"/>
</dbReference>
<dbReference type="PROSITE" id="PS50082">
    <property type="entry name" value="WD_REPEATS_2"/>
    <property type="match status" value="4"/>
</dbReference>
<comment type="pathway">
    <text evidence="3">tRNA modification; 5-methoxycarbonylmethyl-2-thiouridine-tRNA biosynthesis.</text>
</comment>
<dbReference type="FunFam" id="2.130.10.10:FF:000575">
    <property type="entry name" value="Elongator acetyltransferase complex subunit 2"/>
    <property type="match status" value="1"/>
</dbReference>
<dbReference type="SMART" id="SM00320">
    <property type="entry name" value="WD40"/>
    <property type="match status" value="12"/>
</dbReference>
<comment type="subcellular location">
    <subcellularLocation>
        <location evidence="2">Cytoplasm</location>
    </subcellularLocation>
    <subcellularLocation>
        <location evidence="1">Nucleus</location>
    </subcellularLocation>
</comment>
<dbReference type="SUPFAM" id="SSF50978">
    <property type="entry name" value="WD40 repeat-like"/>
    <property type="match status" value="2"/>
</dbReference>
<keyword evidence="6" id="KW-0963">Cytoplasm</keyword>
<keyword evidence="14" id="KW-1185">Reference proteome</keyword>
<evidence type="ECO:0000256" key="3">
    <source>
        <dbReference type="ARBA" id="ARBA00005043"/>
    </source>
</evidence>
<protein>
    <recommendedName>
        <fullName evidence="5">Elongator complex protein 2</fullName>
    </recommendedName>
</protein>
<dbReference type="GO" id="GO:0002098">
    <property type="term" value="P:tRNA wobble uridine modification"/>
    <property type="evidence" value="ECO:0007669"/>
    <property type="project" value="InterPro"/>
</dbReference>
<dbReference type="InParanoid" id="A0A7M7P6E1"/>
<comment type="similarity">
    <text evidence="4">Belongs to the WD repeat ELP2 family.</text>
</comment>
<organism evidence="13 14">
    <name type="scientific">Strongylocentrotus purpuratus</name>
    <name type="common">Purple sea urchin</name>
    <dbReference type="NCBI Taxonomy" id="7668"/>
    <lineage>
        <taxon>Eukaryota</taxon>
        <taxon>Metazoa</taxon>
        <taxon>Echinodermata</taxon>
        <taxon>Eleutherozoa</taxon>
        <taxon>Echinozoa</taxon>
        <taxon>Echinoidea</taxon>
        <taxon>Euechinoidea</taxon>
        <taxon>Echinacea</taxon>
        <taxon>Camarodonta</taxon>
        <taxon>Echinidea</taxon>
        <taxon>Strongylocentrotidae</taxon>
        <taxon>Strongylocentrotus</taxon>
    </lineage>
</organism>
<dbReference type="Gene3D" id="2.130.10.10">
    <property type="entry name" value="YVTN repeat-like/Quinoprotein amine dehydrogenase"/>
    <property type="match status" value="6"/>
</dbReference>
<keyword evidence="8" id="KW-0819">tRNA processing</keyword>
<keyword evidence="7 11" id="KW-0853">WD repeat</keyword>
<dbReference type="InterPro" id="IPR015943">
    <property type="entry name" value="WD40/YVTN_repeat-like_dom_sf"/>
</dbReference>
<feature type="compositionally biased region" description="Polar residues" evidence="12">
    <location>
        <begin position="814"/>
        <end position="830"/>
    </location>
</feature>
<dbReference type="AlphaFoldDB" id="A0A7M7P6E1"/>
<evidence type="ECO:0000256" key="12">
    <source>
        <dbReference type="SAM" id="MobiDB-lite"/>
    </source>
</evidence>
<keyword evidence="9" id="KW-0677">Repeat</keyword>
<proteinExistence type="inferred from homology"/>
<dbReference type="Pfam" id="PF00400">
    <property type="entry name" value="WD40"/>
    <property type="match status" value="9"/>
</dbReference>
<evidence type="ECO:0000256" key="4">
    <source>
        <dbReference type="ARBA" id="ARBA00005881"/>
    </source>
</evidence>
<accession>A0A7M7P6E1</accession>
<evidence type="ECO:0000256" key="9">
    <source>
        <dbReference type="ARBA" id="ARBA00022737"/>
    </source>
</evidence>